<feature type="signal peptide" evidence="1">
    <location>
        <begin position="1"/>
        <end position="24"/>
    </location>
</feature>
<organism evidence="3 4">
    <name type="scientific">Shewanella yunxiaonensis</name>
    <dbReference type="NCBI Taxonomy" id="2829809"/>
    <lineage>
        <taxon>Bacteria</taxon>
        <taxon>Pseudomonadati</taxon>
        <taxon>Pseudomonadota</taxon>
        <taxon>Gammaproteobacteria</taxon>
        <taxon>Alteromonadales</taxon>
        <taxon>Shewanellaceae</taxon>
        <taxon>Shewanella</taxon>
    </lineage>
</organism>
<dbReference type="RefSeq" id="WP_212596014.1">
    <property type="nucleotide sequence ID" value="NZ_CP073587.1"/>
</dbReference>
<dbReference type="InterPro" id="IPR029058">
    <property type="entry name" value="AB_hydrolase_fold"/>
</dbReference>
<dbReference type="Gene3D" id="3.40.50.1820">
    <property type="entry name" value="alpha/beta hydrolase"/>
    <property type="match status" value="1"/>
</dbReference>
<dbReference type="NCBIfam" id="NF041556">
    <property type="entry name" value="tannase_B"/>
    <property type="match status" value="1"/>
</dbReference>
<accession>A0ABX7YXJ9</accession>
<proteinExistence type="predicted"/>
<evidence type="ECO:0000259" key="2">
    <source>
        <dbReference type="Pfam" id="PF20434"/>
    </source>
</evidence>
<protein>
    <recommendedName>
        <fullName evidence="2">BD-FAE-like domain-containing protein</fullName>
    </recommendedName>
</protein>
<dbReference type="SUPFAM" id="SSF53474">
    <property type="entry name" value="alpha/beta-Hydrolases"/>
    <property type="match status" value="1"/>
</dbReference>
<evidence type="ECO:0000256" key="1">
    <source>
        <dbReference type="SAM" id="SignalP"/>
    </source>
</evidence>
<evidence type="ECO:0000313" key="3">
    <source>
        <dbReference type="EMBL" id="QUN07009.1"/>
    </source>
</evidence>
<keyword evidence="4" id="KW-1185">Reference proteome</keyword>
<feature type="chain" id="PRO_5045423588" description="BD-FAE-like domain-containing protein" evidence="1">
    <location>
        <begin position="25"/>
        <end position="574"/>
    </location>
</feature>
<dbReference type="PROSITE" id="PS51257">
    <property type="entry name" value="PROKAR_LIPOPROTEIN"/>
    <property type="match status" value="1"/>
</dbReference>
<dbReference type="EMBL" id="CP073587">
    <property type="protein sequence ID" value="QUN07009.1"/>
    <property type="molecule type" value="Genomic_DNA"/>
</dbReference>
<feature type="domain" description="BD-FAE-like" evidence="2">
    <location>
        <begin position="153"/>
        <end position="233"/>
    </location>
</feature>
<evidence type="ECO:0000313" key="4">
    <source>
        <dbReference type="Proteomes" id="UP000679575"/>
    </source>
</evidence>
<dbReference type="InterPro" id="IPR049492">
    <property type="entry name" value="BD-FAE-like_dom"/>
</dbReference>
<keyword evidence="1" id="KW-0732">Signal</keyword>
<dbReference type="InterPro" id="IPR048124">
    <property type="entry name" value="Tannase_B"/>
</dbReference>
<dbReference type="Proteomes" id="UP000679575">
    <property type="component" value="Chromosome"/>
</dbReference>
<reference evidence="3 4" key="1">
    <citation type="submission" date="2021-04" db="EMBL/GenBank/DDBJ databases">
        <title>Novel species identification of genus Shewanella.</title>
        <authorList>
            <person name="Liu G."/>
        </authorList>
    </citation>
    <scope>NUCLEOTIDE SEQUENCE [LARGE SCALE GENOMIC DNA]</scope>
    <source>
        <strain evidence="3 4">FJAT-54481</strain>
    </source>
</reference>
<name>A0ABX7YXJ9_9GAMM</name>
<gene>
    <name evidence="3" type="ORF">KDN34_06120</name>
</gene>
<sequence length="574" mass="61263">MKYFTFTRLNPHALVISAALVLSACGSDNNKSAAEVVATPVDAEDQQLTFDASDYTSLTVNIDGTDKAIRQYRIVYVANPIEMATTQSRFGQTITLEDPYVYQTMIISVPEASVEDQSTAIYFAVDNSGWFNSPVSTTITDGAEFVSTSDTDNIGAALKAGYVVANVGTRSRGIRAADGHWAGKAPAPVVDSKAAIRYLRLNDAVMPGSAERIVVNGTSGGGGLTSAVSASGNSADYLPYLNAIGAAGITGSGDKLSSTLNDDVFAAIAYCPINNLGNADIGYEWQYNAVRSDSNTGAINGVAYSAGVQPAASAEMASMFPTYLNNLNLKKDDGTAITDQNLNDLLVGELKAELERQIAAGVTVPNLGETFNVTQRGTTYSLTNNWLTLRGTGTTATVSNIDVEKFLAFVASSINLKTVVAFDATAETGNPSVSGETNLFGSDYYEYGNFNAWTWTNNEVLGDGSGVDDTGLSWADYLADTDSNNLAAQINLINPINYLETADADVAPHWYVRHGMVDRDTAFAMQLTLYYALKNNAKVEDVSFKIPYLVPHSGNYDVQEAFAWLKTTLANNPL</sequence>
<dbReference type="Pfam" id="PF20434">
    <property type="entry name" value="BD-FAE"/>
    <property type="match status" value="1"/>
</dbReference>